<sequence>MSVLFARIARFKNQPRTIRFQLLLSVNLTLSIALAGLLILQYHREIEHATAQMRTGLNDEAIAIQSAVSHLIQDHTDHQNRDVQSYINKVCSEMRKSASPGHRIIVSLNGKYIQTGGTTPDSKAILSEFDFTNPESFNLADFQQHQLVIGYKPGKEASVFVIETLKNVRRAIRTKVLVQLAVLGALGLIAAGIVNLVLLKFVGRPLNQLLKTVEDIRSGNLDTVAPSFTSSEMNLLSSSINSMSAALKENDRDRRTQMEKARKIQQYLLPHGVQISQLETAHIFEPADSVAGDYYDFLPLSDGSWLICIADVSGHGVPAAMGAAMLKSLLLAASEKPPFDPVTIMTEVNRQFTASILPGNFASMFLARWEPESQTLTWVSAGHLPGLLQKKTGALEALKSTGLLIGIDLNAEWEQKTTILSPEDRILLFSDGVTESTNAEGTLFGVDRLTDLFSHRSDSSLLTEIMRINETIAKWRSNASPNDDLTLVALECQTVKELNQSKDRSSRENEELNVFTR</sequence>
<gene>
    <name evidence="4" type="primary">rsbU_5</name>
    <name evidence="4" type="ORF">HG66A1_20590</name>
    <name evidence="5" type="ORF">V6x_20730</name>
</gene>
<evidence type="ECO:0000313" key="6">
    <source>
        <dbReference type="Proteomes" id="UP000320421"/>
    </source>
</evidence>
<dbReference type="PANTHER" id="PTHR43156">
    <property type="entry name" value="STAGE II SPORULATION PROTEIN E-RELATED"/>
    <property type="match status" value="1"/>
</dbReference>
<dbReference type="EC" id="3.1.3.3" evidence="4"/>
<accession>A0A517WAV0</accession>
<dbReference type="Pfam" id="PF00672">
    <property type="entry name" value="HAMP"/>
    <property type="match status" value="1"/>
</dbReference>
<dbReference type="PANTHER" id="PTHR43156:SF2">
    <property type="entry name" value="STAGE II SPORULATION PROTEIN E"/>
    <property type="match status" value="1"/>
</dbReference>
<feature type="transmembrane region" description="Helical" evidence="2">
    <location>
        <begin position="20"/>
        <end position="40"/>
    </location>
</feature>
<name>A0A517PLM9_9PLAN</name>
<evidence type="ECO:0000313" key="7">
    <source>
        <dbReference type="Proteomes" id="UP000320722"/>
    </source>
</evidence>
<dbReference type="RefSeq" id="WP_145039116.1">
    <property type="nucleotide sequence ID" value="NZ_CP036266.1"/>
</dbReference>
<dbReference type="Proteomes" id="UP000320722">
    <property type="component" value="Chromosome"/>
</dbReference>
<dbReference type="SUPFAM" id="SSF158472">
    <property type="entry name" value="HAMP domain-like"/>
    <property type="match status" value="1"/>
</dbReference>
<dbReference type="SUPFAM" id="SSF81606">
    <property type="entry name" value="PP2C-like"/>
    <property type="match status" value="1"/>
</dbReference>
<feature type="transmembrane region" description="Helical" evidence="2">
    <location>
        <begin position="176"/>
        <end position="199"/>
    </location>
</feature>
<dbReference type="InterPro" id="IPR003660">
    <property type="entry name" value="HAMP_dom"/>
</dbReference>
<dbReference type="InterPro" id="IPR052016">
    <property type="entry name" value="Bact_Sigma-Reg"/>
</dbReference>
<dbReference type="OrthoDB" id="207912at2"/>
<evidence type="ECO:0000313" key="4">
    <source>
        <dbReference type="EMBL" id="QDT20274.1"/>
    </source>
</evidence>
<keyword evidence="2" id="KW-0472">Membrane</keyword>
<dbReference type="PROSITE" id="PS50885">
    <property type="entry name" value="HAMP"/>
    <property type="match status" value="1"/>
</dbReference>
<accession>A0A517PLM9</accession>
<dbReference type="AlphaFoldDB" id="A0A517PLM9"/>
<dbReference type="Pfam" id="PF07228">
    <property type="entry name" value="SpoIIE"/>
    <property type="match status" value="1"/>
</dbReference>
<dbReference type="Gene3D" id="3.60.40.10">
    <property type="entry name" value="PPM-type phosphatase domain"/>
    <property type="match status" value="1"/>
</dbReference>
<dbReference type="SMART" id="SM00304">
    <property type="entry name" value="HAMP"/>
    <property type="match status" value="1"/>
</dbReference>
<dbReference type="EMBL" id="CP036266">
    <property type="protein sequence ID" value="QDT20274.1"/>
    <property type="molecule type" value="Genomic_DNA"/>
</dbReference>
<dbReference type="Proteomes" id="UP000320421">
    <property type="component" value="Chromosome"/>
</dbReference>
<organism evidence="4 6">
    <name type="scientific">Gimesia chilikensis</name>
    <dbReference type="NCBI Taxonomy" id="2605989"/>
    <lineage>
        <taxon>Bacteria</taxon>
        <taxon>Pseudomonadati</taxon>
        <taxon>Planctomycetota</taxon>
        <taxon>Planctomycetia</taxon>
        <taxon>Planctomycetales</taxon>
        <taxon>Planctomycetaceae</taxon>
        <taxon>Gimesia</taxon>
    </lineage>
</organism>
<feature type="domain" description="HAMP" evidence="3">
    <location>
        <begin position="200"/>
        <end position="252"/>
    </location>
</feature>
<dbReference type="GO" id="GO:0016020">
    <property type="term" value="C:membrane"/>
    <property type="evidence" value="ECO:0007669"/>
    <property type="project" value="InterPro"/>
</dbReference>
<dbReference type="InterPro" id="IPR036457">
    <property type="entry name" value="PPM-type-like_dom_sf"/>
</dbReference>
<proteinExistence type="predicted"/>
<evidence type="ECO:0000256" key="2">
    <source>
        <dbReference type="SAM" id="Phobius"/>
    </source>
</evidence>
<keyword evidence="2" id="KW-0812">Transmembrane</keyword>
<dbReference type="EMBL" id="CP036347">
    <property type="protein sequence ID" value="QDU02371.1"/>
    <property type="molecule type" value="Genomic_DNA"/>
</dbReference>
<dbReference type="InterPro" id="IPR001932">
    <property type="entry name" value="PPM-type_phosphatase-like_dom"/>
</dbReference>
<dbReference type="SMART" id="SM00331">
    <property type="entry name" value="PP2C_SIG"/>
    <property type="match status" value="1"/>
</dbReference>
<dbReference type="GO" id="GO:0016791">
    <property type="term" value="F:phosphatase activity"/>
    <property type="evidence" value="ECO:0007669"/>
    <property type="project" value="TreeGrafter"/>
</dbReference>
<protein>
    <submittedName>
        <fullName evidence="4">Phosphoserine phosphatase RsbU</fullName>
        <ecNumber evidence="4">3.1.3.3</ecNumber>
    </submittedName>
</protein>
<keyword evidence="2" id="KW-1133">Transmembrane helix</keyword>
<keyword evidence="1 4" id="KW-0378">Hydrolase</keyword>
<dbReference type="CDD" id="cd06225">
    <property type="entry name" value="HAMP"/>
    <property type="match status" value="1"/>
</dbReference>
<dbReference type="GO" id="GO:0007165">
    <property type="term" value="P:signal transduction"/>
    <property type="evidence" value="ECO:0007669"/>
    <property type="project" value="InterPro"/>
</dbReference>
<reference evidence="6 7" key="1">
    <citation type="submission" date="2019-02" db="EMBL/GenBank/DDBJ databases">
        <title>Deep-cultivation of Planctomycetes and their phenomic and genomic characterization uncovers novel biology.</title>
        <authorList>
            <person name="Wiegand S."/>
            <person name="Jogler M."/>
            <person name="Boedeker C."/>
            <person name="Pinto D."/>
            <person name="Vollmers J."/>
            <person name="Rivas-Marin E."/>
            <person name="Kohn T."/>
            <person name="Peeters S.H."/>
            <person name="Heuer A."/>
            <person name="Rast P."/>
            <person name="Oberbeckmann S."/>
            <person name="Bunk B."/>
            <person name="Jeske O."/>
            <person name="Meyerdierks A."/>
            <person name="Storesund J.E."/>
            <person name="Kallscheuer N."/>
            <person name="Luecker S."/>
            <person name="Lage O.M."/>
            <person name="Pohl T."/>
            <person name="Merkel B.J."/>
            <person name="Hornburger P."/>
            <person name="Mueller R.-W."/>
            <person name="Bruemmer F."/>
            <person name="Labrenz M."/>
            <person name="Spormann A.M."/>
            <person name="Op den Camp H."/>
            <person name="Overmann J."/>
            <person name="Amann R."/>
            <person name="Jetten M.S.M."/>
            <person name="Mascher T."/>
            <person name="Medema M.H."/>
            <person name="Devos D.P."/>
            <person name="Kaster A.-K."/>
            <person name="Ovreas L."/>
            <person name="Rohde M."/>
            <person name="Galperin M.Y."/>
            <person name="Jogler C."/>
        </authorList>
    </citation>
    <scope>NUCLEOTIDE SEQUENCE [LARGE SCALE GENOMIC DNA]</scope>
    <source>
        <strain evidence="4 6">HG66A1</strain>
        <strain evidence="5 7">V6</strain>
    </source>
</reference>
<evidence type="ECO:0000259" key="3">
    <source>
        <dbReference type="PROSITE" id="PS50885"/>
    </source>
</evidence>
<evidence type="ECO:0000313" key="5">
    <source>
        <dbReference type="EMBL" id="QDU02371.1"/>
    </source>
</evidence>
<evidence type="ECO:0000256" key="1">
    <source>
        <dbReference type="ARBA" id="ARBA00022801"/>
    </source>
</evidence>
<dbReference type="Gene3D" id="6.10.340.10">
    <property type="match status" value="1"/>
</dbReference>
<keyword evidence="6" id="KW-1185">Reference proteome</keyword>